<feature type="chain" id="PRO_5034034749" evidence="1">
    <location>
        <begin position="18"/>
        <end position="111"/>
    </location>
</feature>
<sequence length="111" mass="12501">MKSAGILILVLMTSVCASPISRNDRELLSTVQTTVPPSYNGILHQLGEYFKGRRDLSRRQLTVGTGEVTLSQRNDILHELGEYWKGRLAPLMSHSFQQHINLFSQLFGDSK</sequence>
<dbReference type="AlphaFoldDB" id="A0A8B8AGK2"/>
<dbReference type="Proteomes" id="UP000694844">
    <property type="component" value="Chromosome 6"/>
</dbReference>
<proteinExistence type="predicted"/>
<dbReference type="GeneID" id="111101454"/>
<dbReference type="OrthoDB" id="10443500at2759"/>
<reference evidence="3" key="1">
    <citation type="submission" date="2025-08" db="UniProtKB">
        <authorList>
            <consortium name="RefSeq"/>
        </authorList>
    </citation>
    <scope>IDENTIFICATION</scope>
    <source>
        <tissue evidence="3">Whole sample</tissue>
    </source>
</reference>
<protein>
    <submittedName>
        <fullName evidence="3">Uncharacterized protein LOC111101454</fullName>
    </submittedName>
</protein>
<evidence type="ECO:0000256" key="1">
    <source>
        <dbReference type="SAM" id="SignalP"/>
    </source>
</evidence>
<keyword evidence="2" id="KW-1185">Reference proteome</keyword>
<dbReference type="KEGG" id="cvn:111101454"/>
<gene>
    <name evidence="3" type="primary">LOC111101454</name>
</gene>
<organism evidence="2 3">
    <name type="scientific">Crassostrea virginica</name>
    <name type="common">Eastern oyster</name>
    <dbReference type="NCBI Taxonomy" id="6565"/>
    <lineage>
        <taxon>Eukaryota</taxon>
        <taxon>Metazoa</taxon>
        <taxon>Spiralia</taxon>
        <taxon>Lophotrochozoa</taxon>
        <taxon>Mollusca</taxon>
        <taxon>Bivalvia</taxon>
        <taxon>Autobranchia</taxon>
        <taxon>Pteriomorphia</taxon>
        <taxon>Ostreida</taxon>
        <taxon>Ostreoidea</taxon>
        <taxon>Ostreidae</taxon>
        <taxon>Crassostrea</taxon>
    </lineage>
</organism>
<evidence type="ECO:0000313" key="3">
    <source>
        <dbReference type="RefSeq" id="XP_022289653.1"/>
    </source>
</evidence>
<evidence type="ECO:0000313" key="2">
    <source>
        <dbReference type="Proteomes" id="UP000694844"/>
    </source>
</evidence>
<feature type="signal peptide" evidence="1">
    <location>
        <begin position="1"/>
        <end position="17"/>
    </location>
</feature>
<accession>A0A8B8AGK2</accession>
<keyword evidence="1" id="KW-0732">Signal</keyword>
<dbReference type="RefSeq" id="XP_022289653.1">
    <property type="nucleotide sequence ID" value="XM_022433945.1"/>
</dbReference>
<name>A0A8B8AGK2_CRAVI</name>